<evidence type="ECO:0000259" key="1">
    <source>
        <dbReference type="PROSITE" id="PS51819"/>
    </source>
</evidence>
<dbReference type="PANTHER" id="PTHR33993">
    <property type="entry name" value="GLYOXALASE-RELATED"/>
    <property type="match status" value="1"/>
</dbReference>
<reference evidence="3" key="1">
    <citation type="journal article" date="2019" name="Int. J. Syst. Evol. Microbiol.">
        <title>The Global Catalogue of Microorganisms (GCM) 10K type strain sequencing project: providing services to taxonomists for standard genome sequencing and annotation.</title>
        <authorList>
            <consortium name="The Broad Institute Genomics Platform"/>
            <consortium name="The Broad Institute Genome Sequencing Center for Infectious Disease"/>
            <person name="Wu L."/>
            <person name="Ma J."/>
        </authorList>
    </citation>
    <scope>NUCLEOTIDE SEQUENCE [LARGE SCALE GENOMIC DNA]</scope>
    <source>
        <strain evidence="3">CGMCC 4.7680</strain>
    </source>
</reference>
<organism evidence="2 3">
    <name type="scientific">Amycolatopsis bullii</name>
    <dbReference type="NCBI Taxonomy" id="941987"/>
    <lineage>
        <taxon>Bacteria</taxon>
        <taxon>Bacillati</taxon>
        <taxon>Actinomycetota</taxon>
        <taxon>Actinomycetes</taxon>
        <taxon>Pseudonocardiales</taxon>
        <taxon>Pseudonocardiaceae</taxon>
        <taxon>Amycolatopsis</taxon>
    </lineage>
</organism>
<dbReference type="InterPro" id="IPR029068">
    <property type="entry name" value="Glyas_Bleomycin-R_OHBP_Dase"/>
</dbReference>
<name>A0ABQ3KRK3_9PSEU</name>
<dbReference type="RefSeq" id="WP_191316863.1">
    <property type="nucleotide sequence ID" value="NZ_BNAW01000072.1"/>
</dbReference>
<proteinExistence type="predicted"/>
<protein>
    <submittedName>
        <fullName evidence="2">Glyoxalase</fullName>
    </submittedName>
</protein>
<dbReference type="Pfam" id="PF18029">
    <property type="entry name" value="Glyoxalase_6"/>
    <property type="match status" value="1"/>
</dbReference>
<evidence type="ECO:0000313" key="2">
    <source>
        <dbReference type="EMBL" id="GHG48309.1"/>
    </source>
</evidence>
<dbReference type="InterPro" id="IPR041581">
    <property type="entry name" value="Glyoxalase_6"/>
</dbReference>
<feature type="domain" description="VOC" evidence="1">
    <location>
        <begin position="4"/>
        <end position="117"/>
    </location>
</feature>
<keyword evidence="3" id="KW-1185">Reference proteome</keyword>
<sequence>MAPPFVFFDIRTSDVDTVRKFYTELFGWSVADVPAGEGTIPLLMGDEGPWGGFTELAEGDERLPQWVPYVPVEDVDAATEKATGLGATVIRPRMDLPFGSLVVITDPTGATLVLLQAKAA</sequence>
<comment type="caution">
    <text evidence="2">The sequence shown here is derived from an EMBL/GenBank/DDBJ whole genome shotgun (WGS) entry which is preliminary data.</text>
</comment>
<dbReference type="PROSITE" id="PS51819">
    <property type="entry name" value="VOC"/>
    <property type="match status" value="1"/>
</dbReference>
<evidence type="ECO:0000313" key="3">
    <source>
        <dbReference type="Proteomes" id="UP000649955"/>
    </source>
</evidence>
<accession>A0ABQ3KRK3</accession>
<dbReference type="Gene3D" id="3.10.180.10">
    <property type="entry name" value="2,3-Dihydroxybiphenyl 1,2-Dioxygenase, domain 1"/>
    <property type="match status" value="1"/>
</dbReference>
<dbReference type="InterPro" id="IPR037523">
    <property type="entry name" value="VOC_core"/>
</dbReference>
<dbReference type="EMBL" id="BNAW01000072">
    <property type="protein sequence ID" value="GHG48309.1"/>
    <property type="molecule type" value="Genomic_DNA"/>
</dbReference>
<dbReference type="PANTHER" id="PTHR33993:SF14">
    <property type="entry name" value="GB|AAF24581.1"/>
    <property type="match status" value="1"/>
</dbReference>
<dbReference type="SUPFAM" id="SSF54593">
    <property type="entry name" value="Glyoxalase/Bleomycin resistance protein/Dihydroxybiphenyl dioxygenase"/>
    <property type="match status" value="1"/>
</dbReference>
<gene>
    <name evidence="2" type="ORF">GCM10017567_83640</name>
</gene>
<dbReference type="CDD" id="cd07247">
    <property type="entry name" value="SgaA_N_like"/>
    <property type="match status" value="1"/>
</dbReference>
<dbReference type="Proteomes" id="UP000649955">
    <property type="component" value="Unassembled WGS sequence"/>
</dbReference>
<dbReference type="InterPro" id="IPR052164">
    <property type="entry name" value="Anthracycline_SecMetBiosynth"/>
</dbReference>